<dbReference type="EMBL" id="CM007368">
    <property type="protein sequence ID" value="OIW05720.1"/>
    <property type="molecule type" value="Genomic_DNA"/>
</dbReference>
<feature type="region of interest" description="Disordered" evidence="8">
    <location>
        <begin position="766"/>
        <end position="793"/>
    </location>
</feature>
<keyword evidence="4" id="KW-0936">Ethylene signaling pathway</keyword>
<proteinExistence type="inferred from homology"/>
<evidence type="ECO:0000256" key="9">
    <source>
        <dbReference type="SAM" id="SignalP"/>
    </source>
</evidence>
<dbReference type="Pfam" id="PF00232">
    <property type="entry name" value="Glyco_hydro_1"/>
    <property type="match status" value="3"/>
</dbReference>
<dbReference type="PANTHER" id="PTHR10353:SF240">
    <property type="entry name" value="BETA-GLUCOSIDASE, PUTATIVE-RELATED"/>
    <property type="match status" value="1"/>
</dbReference>
<evidence type="ECO:0000259" key="10">
    <source>
        <dbReference type="Pfam" id="PF04873"/>
    </source>
</evidence>
<dbReference type="GO" id="GO:0009873">
    <property type="term" value="P:ethylene-activated signaling pathway"/>
    <property type="evidence" value="ECO:0007669"/>
    <property type="project" value="UniProtKB-KW"/>
</dbReference>
<dbReference type="SUPFAM" id="SSF116768">
    <property type="entry name" value="DNA-binding domain of EIN3-like"/>
    <property type="match status" value="1"/>
</dbReference>
<comment type="similarity">
    <text evidence="2">Belongs to the EIN3 family.</text>
</comment>
<dbReference type="GO" id="GO:0005975">
    <property type="term" value="P:carbohydrate metabolic process"/>
    <property type="evidence" value="ECO:0007669"/>
    <property type="project" value="InterPro"/>
</dbReference>
<evidence type="ECO:0000256" key="1">
    <source>
        <dbReference type="ARBA" id="ARBA00004123"/>
    </source>
</evidence>
<dbReference type="Pfam" id="PF04873">
    <property type="entry name" value="EIN3_DNA-bd"/>
    <property type="match status" value="1"/>
</dbReference>
<feature type="compositionally biased region" description="Polar residues" evidence="8">
    <location>
        <begin position="776"/>
        <end position="787"/>
    </location>
</feature>
<dbReference type="InterPro" id="IPR033132">
    <property type="entry name" value="GH_1_N_CS"/>
</dbReference>
<dbReference type="GO" id="GO:0008422">
    <property type="term" value="F:beta-glucosidase activity"/>
    <property type="evidence" value="ECO:0007669"/>
    <property type="project" value="TreeGrafter"/>
</dbReference>
<comment type="subcellular location">
    <subcellularLocation>
        <location evidence="1">Nucleus</location>
    </subcellularLocation>
</comment>
<dbReference type="InterPro" id="IPR023278">
    <property type="entry name" value="Ethylene_insens-like_DNA-bd"/>
</dbReference>
<evidence type="ECO:0000256" key="6">
    <source>
        <dbReference type="ARBA" id="ARBA00023242"/>
    </source>
</evidence>
<evidence type="ECO:0000313" key="12">
    <source>
        <dbReference type="Proteomes" id="UP000188354"/>
    </source>
</evidence>
<dbReference type="InterPro" id="IPR047091">
    <property type="entry name" value="EIN3-like_DNA-bd"/>
</dbReference>
<sequence>MALVFNVIHLLLVLPLIIVTHVEALAGKSLPTDIQGRKTLAQEKPYTPSIIDISELNRTSFPQGFIFGTASASYQYEGAAAEGGKGPSIWDTYTHKYPEKIADRSTGDVADDQYHRYKEDVGIMKYMNLDAYRFSISWSRVLPKGKLSGGVNKEGINYYNNLINELIANGIQPFVTLYHWDLPQALEDEYQGLLSPLVVNDFRDYADLCFKEFGDRVKHWITFNEPSSVSQQAYSVGSSAPGRCSAWLKRNCTGGNSGTEPYITSHNQLLSHAAAANLYKTKYKESQKGLVGITLNTYWFMPLTDQKSSQDAAQRALDFMFGWYMDPLTKGEYPKSMQTLVGNRLPKFTAEQAQQLKGSLDFLGLNYYSSVYAANSPPVPTPGPTLETDPRLILSVDRDGKPLGPTAASSWLIIYPKGLQELLLYIKNRYNNTLVYITENGCDEYDDPKLSLDESLVDTYRFDYLYRHLYYLKNAIKDGVNVKGYFHWSLLDNMEWSSGYTVRFGLVFVDYKNEKIVDRSTGDVAVDQYHRYKGPQKGIIGITLNSNWFLPFSEDRADHVAVQRALDFMFGCLMEPLTKGKYPKSMRSLLGSQLQNFTKEQSNLVIGSFDFIGLNYYTANYASNTSYPSNDNTTPSFIKDSNVNFTCVEEYNDPTLSVEEALMDTYRIDYYYRHLYYILAAIKDGVKVKGYFAWSLLDNFEWVSGYSFYANMPQIQELGADVCSDTEVDDIRCPNVTDKDVSDEEIEAEELEKRMFKDRIKLKRLKEKQKPAAQKATENQKPRQTTDQARRKKMSRAQDGILKYMLKLMEVCKARGFVYGIIPEKGKPVSGSSDNLRAWWKEKVKFDKSGLVAITKYEADCLAITEADNNHKGSSQNILQDLQDATLGSLLSALMQHCNPPQRKYPLEKGIHPPWWPTGTEDWWVQLSLPYGQAPPYKKPHDLKKVWKVGVLTAVIKHISPDIAKIRRYVRQSKCLQDKMTAKESAIWLGALSREEGLIRQPSFDNGTSGITELLPGVPVENKQAVVHNDSNYDVNGVDDGVGSDSSIGNMKNKLIDTEPSHNLNINFVQDKDQPQKQCRKKRPRLWSNATEKLPAPSLNKILHAETRSVVPDMNQMEANIDGLQIIHVNGQGNATDSTFRPLDKEPEVAAQLPAQEIDHYSFMHSNNLISSQDMYISGRQLHCPVVETPGMHRVISYNPYNSVAGFDEPSHEAIRPECDAVNIPAAHIKAGEIPGGGMQYYGKVAFQNELDRPIDPLFFGSPIGRISAQFGGLNSPFHIDDDFLGDEELIQYFGA</sequence>
<dbReference type="PANTHER" id="PTHR10353">
    <property type="entry name" value="GLYCOSYL HYDROLASE"/>
    <property type="match status" value="1"/>
</dbReference>
<dbReference type="Gene3D" id="1.10.3180.10">
    <property type="entry name" value="DNA-binding domain of EIN3-like"/>
    <property type="match status" value="2"/>
</dbReference>
<reference evidence="11 12" key="1">
    <citation type="journal article" date="2017" name="Plant Biotechnol. J.">
        <title>A comprehensive draft genome sequence for lupin (Lupinus angustifolius), an emerging health food: insights into plant-microbe interactions and legume evolution.</title>
        <authorList>
            <person name="Hane J.K."/>
            <person name="Ming Y."/>
            <person name="Kamphuis L.G."/>
            <person name="Nelson M.N."/>
            <person name="Garg G."/>
            <person name="Atkins C.A."/>
            <person name="Bayer P.E."/>
            <person name="Bravo A."/>
            <person name="Bringans S."/>
            <person name="Cannon S."/>
            <person name="Edwards D."/>
            <person name="Foley R."/>
            <person name="Gao L.L."/>
            <person name="Harrison M.J."/>
            <person name="Huang W."/>
            <person name="Hurgobin B."/>
            <person name="Li S."/>
            <person name="Liu C.W."/>
            <person name="McGrath A."/>
            <person name="Morahan G."/>
            <person name="Murray J."/>
            <person name="Weller J."/>
            <person name="Jian J."/>
            <person name="Singh K.B."/>
        </authorList>
    </citation>
    <scope>NUCLEOTIDE SEQUENCE</scope>
    <source>
        <strain evidence="12">cv. Tanjil</strain>
        <tissue evidence="11">Whole plant</tissue>
    </source>
</reference>
<dbReference type="Proteomes" id="UP000188354">
    <property type="component" value="Chromosome LG08"/>
</dbReference>
<keyword evidence="12" id="KW-1185">Reference proteome</keyword>
<dbReference type="GO" id="GO:0003700">
    <property type="term" value="F:DNA-binding transcription factor activity"/>
    <property type="evidence" value="ECO:0007669"/>
    <property type="project" value="InterPro"/>
</dbReference>
<dbReference type="InterPro" id="IPR001360">
    <property type="entry name" value="Glyco_hydro_1"/>
</dbReference>
<dbReference type="Gramene" id="OIW05720">
    <property type="protein sequence ID" value="OIW05720"/>
    <property type="gene ID" value="TanjilG_23506"/>
</dbReference>
<dbReference type="STRING" id="3871.A0A4P1R9L7"/>
<evidence type="ECO:0000256" key="3">
    <source>
        <dbReference type="ARBA" id="ARBA00010838"/>
    </source>
</evidence>
<keyword evidence="5" id="KW-0378">Hydrolase</keyword>
<dbReference type="InterPro" id="IPR017853">
    <property type="entry name" value="GH"/>
</dbReference>
<comment type="similarity">
    <text evidence="3">Belongs to the glycosyl hydrolase 1 family.</text>
</comment>
<accession>A0A4P1R9L7</accession>
<keyword evidence="6" id="KW-0539">Nucleus</keyword>
<feature type="chain" id="PRO_5020040097" description="Ethylene insensitive 3-like DNA-binding domain-containing protein" evidence="9">
    <location>
        <begin position="25"/>
        <end position="1296"/>
    </location>
</feature>
<evidence type="ECO:0000256" key="2">
    <source>
        <dbReference type="ARBA" id="ARBA00009416"/>
    </source>
</evidence>
<organism evidence="11 12">
    <name type="scientific">Lupinus angustifolius</name>
    <name type="common">Narrow-leaved blue lupine</name>
    <dbReference type="NCBI Taxonomy" id="3871"/>
    <lineage>
        <taxon>Eukaryota</taxon>
        <taxon>Viridiplantae</taxon>
        <taxon>Streptophyta</taxon>
        <taxon>Embryophyta</taxon>
        <taxon>Tracheophyta</taxon>
        <taxon>Spermatophyta</taxon>
        <taxon>Magnoliopsida</taxon>
        <taxon>eudicotyledons</taxon>
        <taxon>Gunneridae</taxon>
        <taxon>Pentapetalae</taxon>
        <taxon>rosids</taxon>
        <taxon>fabids</taxon>
        <taxon>Fabales</taxon>
        <taxon>Fabaceae</taxon>
        <taxon>Papilionoideae</taxon>
        <taxon>50 kb inversion clade</taxon>
        <taxon>genistoids sensu lato</taxon>
        <taxon>core genistoids</taxon>
        <taxon>Genisteae</taxon>
        <taxon>Lupinus</taxon>
    </lineage>
</organism>
<dbReference type="FunFam" id="1.10.3180.10:FF:000001">
    <property type="entry name" value="Ethylene insensitive 3-like 1"/>
    <property type="match status" value="1"/>
</dbReference>
<gene>
    <name evidence="11" type="ORF">TanjilG_23506</name>
</gene>
<evidence type="ECO:0000256" key="8">
    <source>
        <dbReference type="SAM" id="MobiDB-lite"/>
    </source>
</evidence>
<keyword evidence="9" id="KW-0732">Signal</keyword>
<dbReference type="SUPFAM" id="SSF51445">
    <property type="entry name" value="(Trans)glycosidases"/>
    <property type="match status" value="2"/>
</dbReference>
<protein>
    <recommendedName>
        <fullName evidence="10">Ethylene insensitive 3-like DNA-binding domain-containing protein</fullName>
    </recommendedName>
</protein>
<dbReference type="PROSITE" id="PS00653">
    <property type="entry name" value="GLYCOSYL_HYDROL_F1_2"/>
    <property type="match status" value="1"/>
</dbReference>
<evidence type="ECO:0000313" key="11">
    <source>
        <dbReference type="EMBL" id="OIW05720.1"/>
    </source>
</evidence>
<dbReference type="GO" id="GO:0005634">
    <property type="term" value="C:nucleus"/>
    <property type="evidence" value="ECO:0007669"/>
    <property type="project" value="UniProtKB-SubCell"/>
</dbReference>
<dbReference type="Gene3D" id="3.20.20.80">
    <property type="entry name" value="Glycosidases"/>
    <property type="match status" value="3"/>
</dbReference>
<feature type="domain" description="Ethylene insensitive 3-like DNA-binding" evidence="10">
    <location>
        <begin position="749"/>
        <end position="996"/>
    </location>
</feature>
<dbReference type="PRINTS" id="PR00131">
    <property type="entry name" value="GLHYDRLASE1"/>
</dbReference>
<evidence type="ECO:0000256" key="4">
    <source>
        <dbReference type="ARBA" id="ARBA00022745"/>
    </source>
</evidence>
<evidence type="ECO:0000256" key="7">
    <source>
        <dbReference type="ARBA" id="ARBA00023295"/>
    </source>
</evidence>
<dbReference type="FunFam" id="3.20.20.80:FF:000020">
    <property type="entry name" value="Beta-glucosidase 12"/>
    <property type="match status" value="1"/>
</dbReference>
<keyword evidence="7" id="KW-0326">Glycosidase</keyword>
<feature type="signal peptide" evidence="9">
    <location>
        <begin position="1"/>
        <end position="24"/>
    </location>
</feature>
<name>A0A4P1R9L7_LUPAN</name>
<evidence type="ECO:0000256" key="5">
    <source>
        <dbReference type="ARBA" id="ARBA00022801"/>
    </source>
</evidence>